<dbReference type="OrthoDB" id="6681382at2"/>
<proteinExistence type="predicted"/>
<dbReference type="AlphaFoldDB" id="E3BEU2"/>
<dbReference type="STRING" id="796620.VIBC2010_16139"/>
<dbReference type="eggNOG" id="COG4340">
    <property type="taxonomic scope" value="Bacteria"/>
</dbReference>
<accession>E3BEU2</accession>
<dbReference type="Pfam" id="PF10014">
    <property type="entry name" value="2OG-Fe_Oxy_2"/>
    <property type="match status" value="1"/>
</dbReference>
<gene>
    <name evidence="1" type="ORF">VIBC2010_16139</name>
</gene>
<dbReference type="Gene3D" id="2.60.120.620">
    <property type="entry name" value="q2cbj1_9rhob like domain"/>
    <property type="match status" value="1"/>
</dbReference>
<sequence>MEIVKRPVDRHATVVSNLLVQNNYVFVCGKRMTHMLSTNVDEVVRFKHCWNHLERDRYMADGGAYRYRRYGQFVKTQGARQISVLPHEPYSQPSAVNPLNGDIARHFEPLSDRFLTSPILEKLLLLLSDVYDLAEGEARKWNIRLHPYRIVANDTQIGKPTPEGLHRDGVNYIASLMISKINVAGGETTITDNNGDLLEALTLEKTFDLVLANDDETMHQVSSISPQNLGKCAYRDVLVVAFTKMES</sequence>
<comment type="caution">
    <text evidence="1">The sequence shown here is derived from an EMBL/GenBank/DDBJ whole genome shotgun (WGS) entry which is preliminary data.</text>
</comment>
<evidence type="ECO:0000313" key="1">
    <source>
        <dbReference type="EMBL" id="EFP98459.1"/>
    </source>
</evidence>
<dbReference type="RefSeq" id="WP_009599385.1">
    <property type="nucleotide sequence ID" value="NZ_AEIU01000003.1"/>
</dbReference>
<evidence type="ECO:0000313" key="2">
    <source>
        <dbReference type="Proteomes" id="UP000002943"/>
    </source>
</evidence>
<protein>
    <recommendedName>
        <fullName evidence="3">2OG-Fe dioxygenase family protein</fullName>
    </recommendedName>
</protein>
<reference evidence="1 2" key="1">
    <citation type="journal article" date="2012" name="Int. J. Syst. Evol. Microbiol.">
        <title>Vibrio caribbeanicus sp. nov., isolated from the marine sponge Scleritoderma cyanea.</title>
        <authorList>
            <person name="Hoffmann M."/>
            <person name="Monday S.R."/>
            <person name="Allard M.W."/>
            <person name="Strain E.A."/>
            <person name="Whittaker P."/>
            <person name="Naum M."/>
            <person name="McCarthy P.J."/>
            <person name="Lopez J.V."/>
            <person name="Fischer M."/>
            <person name="Brown E.W."/>
        </authorList>
    </citation>
    <scope>NUCLEOTIDE SEQUENCE [LARGE SCALE GENOMIC DNA]</scope>
    <source>
        <strain evidence="1 2">ATCC BAA-2122</strain>
    </source>
</reference>
<dbReference type="GO" id="GO:0051213">
    <property type="term" value="F:dioxygenase activity"/>
    <property type="evidence" value="ECO:0007669"/>
    <property type="project" value="InterPro"/>
</dbReference>
<dbReference type="Proteomes" id="UP000002943">
    <property type="component" value="Unassembled WGS sequence"/>
</dbReference>
<organism evidence="1 2">
    <name type="scientific">Vibrio caribbeanicus ATCC BAA-2122</name>
    <dbReference type="NCBI Taxonomy" id="796620"/>
    <lineage>
        <taxon>Bacteria</taxon>
        <taxon>Pseudomonadati</taxon>
        <taxon>Pseudomonadota</taxon>
        <taxon>Gammaproteobacteria</taxon>
        <taxon>Vibrionales</taxon>
        <taxon>Vibrionaceae</taxon>
        <taxon>Vibrio</taxon>
    </lineage>
</organism>
<name>E3BEU2_9VIBR</name>
<keyword evidence="2" id="KW-1185">Reference proteome</keyword>
<dbReference type="InterPro" id="IPR018724">
    <property type="entry name" value="2OG-Fe_dioxygenase"/>
</dbReference>
<evidence type="ECO:0008006" key="3">
    <source>
        <dbReference type="Google" id="ProtNLM"/>
    </source>
</evidence>
<dbReference type="EMBL" id="AEIU01000003">
    <property type="protein sequence ID" value="EFP98459.1"/>
    <property type="molecule type" value="Genomic_DNA"/>
</dbReference>